<reference evidence="4" key="1">
    <citation type="journal article" date="2021" name="Microb. Physiol.">
        <title>Proteogenomic Insights into the Physiology of Marine, Sulfate-Reducing, Filamentous Desulfonema limicola and Desulfonema magnum.</title>
        <authorList>
            <person name="Schnaars V."/>
            <person name="Wohlbrand L."/>
            <person name="Scheve S."/>
            <person name="Hinrichs C."/>
            <person name="Reinhardt R."/>
            <person name="Rabus R."/>
        </authorList>
    </citation>
    <scope>NUCLEOTIDE SEQUENCE</scope>
    <source>
        <strain evidence="4">5ac10</strain>
    </source>
</reference>
<dbReference type="InterPro" id="IPR029058">
    <property type="entry name" value="AB_hydrolase_fold"/>
</dbReference>
<dbReference type="InterPro" id="IPR013595">
    <property type="entry name" value="Pept_S33_TAP-like_C"/>
</dbReference>
<evidence type="ECO:0000313" key="4">
    <source>
        <dbReference type="EMBL" id="QTA81875.1"/>
    </source>
</evidence>
<keyword evidence="4" id="KW-0645">Protease</keyword>
<evidence type="ECO:0000313" key="5">
    <source>
        <dbReference type="Proteomes" id="UP000663720"/>
    </source>
</evidence>
<gene>
    <name evidence="4" type="ORF">dnl_42290</name>
</gene>
<name>A0A975BAZ9_9BACT</name>
<feature type="transmembrane region" description="Helical" evidence="1">
    <location>
        <begin position="203"/>
        <end position="221"/>
    </location>
</feature>
<proteinExistence type="predicted"/>
<keyword evidence="4" id="KW-0378">Hydrolase</keyword>
<dbReference type="InterPro" id="IPR022742">
    <property type="entry name" value="Hydrolase_4"/>
</dbReference>
<dbReference type="AlphaFoldDB" id="A0A975BAZ9"/>
<dbReference type="EMBL" id="CP061799">
    <property type="protein sequence ID" value="QTA81875.1"/>
    <property type="molecule type" value="Genomic_DNA"/>
</dbReference>
<accession>A0A975BAZ9</accession>
<dbReference type="PANTHER" id="PTHR12277">
    <property type="entry name" value="ALPHA/BETA HYDROLASE DOMAIN-CONTAINING PROTEIN"/>
    <property type="match status" value="1"/>
</dbReference>
<dbReference type="GO" id="GO:0004177">
    <property type="term" value="F:aminopeptidase activity"/>
    <property type="evidence" value="ECO:0007669"/>
    <property type="project" value="UniProtKB-KW"/>
</dbReference>
<sequence>MPCLYIGEKNISFNFHSKEFIKIMTLIPIILVLYVLVSICLTYMVHRKPRRPVNQKPDWGKVTDTIIPAADNGFLEVWRIEPDVPSKGIVVLAHGWSRNRDRMVNRAKMFGQWGYTAVIHSARDHGNSSKCRLMNGIRFGEDIEAVLKWVNEPVILYGHSAGAAGAVIAASRHPNLVKLMYLEGSYAETKPALLSLYKSFNKYFGLIFGPGIVFWMDSVLYRNKLGPLSPKSLAPNINVPVLLIHGEKDMTFPVKFAQSLAQSFPVNNARMWIAPGAGHSDSSQQPGYKSEVRKFLNENLENA</sequence>
<dbReference type="Gene3D" id="3.40.50.1820">
    <property type="entry name" value="alpha/beta hydrolase"/>
    <property type="match status" value="1"/>
</dbReference>
<keyword evidence="1" id="KW-0472">Membrane</keyword>
<keyword evidence="5" id="KW-1185">Reference proteome</keyword>
<dbReference type="KEGG" id="dli:dnl_42290"/>
<dbReference type="SUPFAM" id="SSF53474">
    <property type="entry name" value="alpha/beta-Hydrolases"/>
    <property type="match status" value="1"/>
</dbReference>
<dbReference type="Pfam" id="PF12146">
    <property type="entry name" value="Hydrolase_4"/>
    <property type="match status" value="1"/>
</dbReference>
<protein>
    <submittedName>
        <fullName evidence="4">Serine aminopeptidase, S33-type</fullName>
    </submittedName>
</protein>
<evidence type="ECO:0000256" key="1">
    <source>
        <dbReference type="SAM" id="Phobius"/>
    </source>
</evidence>
<keyword evidence="1" id="KW-0812">Transmembrane</keyword>
<dbReference type="Proteomes" id="UP000663720">
    <property type="component" value="Chromosome"/>
</dbReference>
<evidence type="ECO:0000259" key="2">
    <source>
        <dbReference type="Pfam" id="PF08386"/>
    </source>
</evidence>
<feature type="domain" description="Peptidase S33 tripeptidyl aminopeptidase-like C-terminal" evidence="2">
    <location>
        <begin position="236"/>
        <end position="298"/>
    </location>
</feature>
<organism evidence="4 5">
    <name type="scientific">Desulfonema limicola</name>
    <dbReference type="NCBI Taxonomy" id="45656"/>
    <lineage>
        <taxon>Bacteria</taxon>
        <taxon>Pseudomonadati</taxon>
        <taxon>Thermodesulfobacteriota</taxon>
        <taxon>Desulfobacteria</taxon>
        <taxon>Desulfobacterales</taxon>
        <taxon>Desulfococcaceae</taxon>
        <taxon>Desulfonema</taxon>
    </lineage>
</organism>
<evidence type="ECO:0000259" key="3">
    <source>
        <dbReference type="Pfam" id="PF12146"/>
    </source>
</evidence>
<feature type="transmembrane region" description="Helical" evidence="1">
    <location>
        <begin position="20"/>
        <end position="45"/>
    </location>
</feature>
<keyword evidence="4" id="KW-0031">Aminopeptidase</keyword>
<dbReference type="RefSeq" id="WP_246514749.1">
    <property type="nucleotide sequence ID" value="NZ_CP061799.1"/>
</dbReference>
<dbReference type="Pfam" id="PF08386">
    <property type="entry name" value="Abhydrolase_4"/>
    <property type="match status" value="1"/>
</dbReference>
<keyword evidence="1" id="KW-1133">Transmembrane helix</keyword>
<feature type="domain" description="Serine aminopeptidase S33" evidence="3">
    <location>
        <begin position="86"/>
        <end position="202"/>
    </location>
</feature>
<dbReference type="PANTHER" id="PTHR12277:SF81">
    <property type="entry name" value="PROTEIN ABHD13"/>
    <property type="match status" value="1"/>
</dbReference>